<dbReference type="AlphaFoldDB" id="A0A397B180"/>
<reference evidence="3 4" key="1">
    <citation type="submission" date="2018-08" db="EMBL/GenBank/DDBJ databases">
        <title>Aphanomyces genome sequencing and annotation.</title>
        <authorList>
            <person name="Minardi D."/>
            <person name="Oidtmann B."/>
            <person name="Van Der Giezen M."/>
            <person name="Studholme D.J."/>
        </authorList>
    </citation>
    <scope>NUCLEOTIDE SEQUENCE [LARGE SCALE GENOMIC DNA]</scope>
    <source>
        <strain evidence="3 4">Kv</strain>
    </source>
</reference>
<dbReference type="PANTHER" id="PTHR43441">
    <property type="entry name" value="RIBOSOMAL-PROTEIN-SERINE ACETYLTRANSFERASE"/>
    <property type="match status" value="1"/>
</dbReference>
<accession>A0A397B180</accession>
<dbReference type="GO" id="GO:1990189">
    <property type="term" value="F:protein N-terminal-serine acetyltransferase activity"/>
    <property type="evidence" value="ECO:0007669"/>
    <property type="project" value="TreeGrafter"/>
</dbReference>
<dbReference type="EMBL" id="QUSZ01004954">
    <property type="protein sequence ID" value="RHY11899.1"/>
    <property type="molecule type" value="Genomic_DNA"/>
</dbReference>
<comment type="caution">
    <text evidence="3">The sequence shown here is derived from an EMBL/GenBank/DDBJ whole genome shotgun (WGS) entry which is preliminary data.</text>
</comment>
<dbReference type="VEuPathDB" id="FungiDB:H257_11051"/>
<dbReference type="GO" id="GO:0008999">
    <property type="term" value="F:protein-N-terminal-alanine acetyltransferase activity"/>
    <property type="evidence" value="ECO:0007669"/>
    <property type="project" value="TreeGrafter"/>
</dbReference>
<keyword evidence="1" id="KW-0812">Transmembrane</keyword>
<dbReference type="InterPro" id="IPR016181">
    <property type="entry name" value="Acyl_CoA_acyltransferase"/>
</dbReference>
<protein>
    <recommendedName>
        <fullName evidence="2">N-acetyltransferase domain-containing protein</fullName>
    </recommendedName>
</protein>
<feature type="domain" description="N-acetyltransferase" evidence="2">
    <location>
        <begin position="118"/>
        <end position="260"/>
    </location>
</feature>
<evidence type="ECO:0000259" key="2">
    <source>
        <dbReference type="PROSITE" id="PS51186"/>
    </source>
</evidence>
<evidence type="ECO:0000256" key="1">
    <source>
        <dbReference type="SAM" id="Phobius"/>
    </source>
</evidence>
<proteinExistence type="predicted"/>
<dbReference type="InterPro" id="IPR000182">
    <property type="entry name" value="GNAT_dom"/>
</dbReference>
<dbReference type="Proteomes" id="UP000265427">
    <property type="component" value="Unassembled WGS sequence"/>
</dbReference>
<evidence type="ECO:0000313" key="3">
    <source>
        <dbReference type="EMBL" id="RHY11899.1"/>
    </source>
</evidence>
<gene>
    <name evidence="3" type="ORF">DYB36_007701</name>
</gene>
<dbReference type="Gene3D" id="3.40.630.30">
    <property type="match status" value="1"/>
</dbReference>
<feature type="transmembrane region" description="Helical" evidence="1">
    <location>
        <begin position="12"/>
        <end position="38"/>
    </location>
</feature>
<dbReference type="SUPFAM" id="SSF55729">
    <property type="entry name" value="Acyl-CoA N-acyltransferases (Nat)"/>
    <property type="match status" value="1"/>
</dbReference>
<name>A0A397B180_APHAT</name>
<organism evidence="3 4">
    <name type="scientific">Aphanomyces astaci</name>
    <name type="common">Crayfish plague agent</name>
    <dbReference type="NCBI Taxonomy" id="112090"/>
    <lineage>
        <taxon>Eukaryota</taxon>
        <taxon>Sar</taxon>
        <taxon>Stramenopiles</taxon>
        <taxon>Oomycota</taxon>
        <taxon>Saprolegniomycetes</taxon>
        <taxon>Saprolegniales</taxon>
        <taxon>Verrucalvaceae</taxon>
        <taxon>Aphanomyces</taxon>
    </lineage>
</organism>
<sequence length="296" mass="32503">MATIGSDPSTTAYAYIGIAVGFVVFAATLGAVFMLLYFGGSFDRMKHEASGMPTSADQVKPLLYDDLLQKAASLPLKPAAYSLDGQFVHIRPLESFSDRKAIVSTLHEISSGKAISGIYGGKAFDADAALWRYMLSGPYETVDDFERGRCIEADNQRLFVLLDASTSKPIGMVGLLNHSPTDLRVEIGAIWLVPAFQGTGVHREVVYLLLDALFREGGYRRVEWRCDGFNVRSRKAAHSLGFTMEGVLRKHMIAKGANRDTVVFAALNGEWPAIQEMLQAKLNAMLAKRPHKPKDD</sequence>
<evidence type="ECO:0000313" key="4">
    <source>
        <dbReference type="Proteomes" id="UP000265427"/>
    </source>
</evidence>
<dbReference type="InterPro" id="IPR051908">
    <property type="entry name" value="Ribosomal_N-acetyltransferase"/>
</dbReference>
<keyword evidence="1" id="KW-1133">Transmembrane helix</keyword>
<dbReference type="PANTHER" id="PTHR43441:SF2">
    <property type="entry name" value="FAMILY ACETYLTRANSFERASE, PUTATIVE (AFU_ORTHOLOGUE AFUA_7G00850)-RELATED"/>
    <property type="match status" value="1"/>
</dbReference>
<keyword evidence="1" id="KW-0472">Membrane</keyword>
<dbReference type="Pfam" id="PF13302">
    <property type="entry name" value="Acetyltransf_3"/>
    <property type="match status" value="1"/>
</dbReference>
<dbReference type="PROSITE" id="PS51186">
    <property type="entry name" value="GNAT"/>
    <property type="match status" value="1"/>
</dbReference>